<dbReference type="CDD" id="cd01068">
    <property type="entry name" value="globin_sensor"/>
    <property type="match status" value="1"/>
</dbReference>
<dbReference type="PANTHER" id="PTHR43531:SF11">
    <property type="entry name" value="METHYL-ACCEPTING CHEMOTAXIS PROTEIN 3"/>
    <property type="match status" value="1"/>
</dbReference>
<dbReference type="InterPro" id="IPR004089">
    <property type="entry name" value="MCPsignal_dom"/>
</dbReference>
<dbReference type="EMBL" id="JAAATW010000001">
    <property type="protein sequence ID" value="NBE06686.1"/>
    <property type="molecule type" value="Genomic_DNA"/>
</dbReference>
<organism evidence="5 6">
    <name type="scientific">Paragemmobacter ruber</name>
    <dbReference type="NCBI Taxonomy" id="1985673"/>
    <lineage>
        <taxon>Bacteria</taxon>
        <taxon>Pseudomonadati</taxon>
        <taxon>Pseudomonadota</taxon>
        <taxon>Alphaproteobacteria</taxon>
        <taxon>Rhodobacterales</taxon>
        <taxon>Paracoccaceae</taxon>
        <taxon>Paragemmobacter</taxon>
    </lineage>
</organism>
<dbReference type="PRINTS" id="PR00260">
    <property type="entry name" value="CHEMTRNSDUCR"/>
</dbReference>
<dbReference type="RefSeq" id="WP_161765662.1">
    <property type="nucleotide sequence ID" value="NZ_JAAATW010000001.1"/>
</dbReference>
<dbReference type="Pfam" id="PF11563">
    <property type="entry name" value="Protoglobin"/>
    <property type="match status" value="1"/>
</dbReference>
<name>A0ABW9Y3G7_9RHOB</name>
<keyword evidence="6" id="KW-1185">Reference proteome</keyword>
<gene>
    <name evidence="5" type="ORF">GU920_04020</name>
</gene>
<dbReference type="Proteomes" id="UP001517376">
    <property type="component" value="Unassembled WGS sequence"/>
</dbReference>
<evidence type="ECO:0000313" key="6">
    <source>
        <dbReference type="Proteomes" id="UP001517376"/>
    </source>
</evidence>
<dbReference type="Gene3D" id="1.10.490.10">
    <property type="entry name" value="Globins"/>
    <property type="match status" value="1"/>
</dbReference>
<proteinExistence type="inferred from homology"/>
<dbReference type="InterPro" id="IPR009050">
    <property type="entry name" value="Globin-like_sf"/>
</dbReference>
<sequence>MNMTPDLQERLDYLGLTGDDLALAGHHSPALMAALGPILDRAYETILNTATTAQFFRDVAHAERAKELQMQHWGMLTSGRIDADYVTRVTRIGRIHARIGLEPRWYMDSYSLIFRGIIEDFLPRLLGSGLFAGRRSAQATRVLSIYFRLAMLDMDYGISTYFEALDAERRAKVDKEREIADTLAESVTEVSATIEELSASIKENANAAQATKGAALRVSENAVAGGAAVQSTMLAMEEIATRIKVVREIARQTDLLALNAAVEAARAGAQGAGFAVVATEVRRLAERSAEAAAEIDAATAGSLRAARSAAGTLAQLVPEIQETGGLVASIADTSVEQATAVEEINTTVLRLSGLAGDIGSGAAEGKSKAPKLGEAAARGCPMSRGRLALAS</sequence>
<evidence type="ECO:0000256" key="3">
    <source>
        <dbReference type="PROSITE-ProRule" id="PRU00284"/>
    </source>
</evidence>
<dbReference type="InterPro" id="IPR004090">
    <property type="entry name" value="Chemotax_Me-accpt_rcpt"/>
</dbReference>
<dbReference type="InterPro" id="IPR044398">
    <property type="entry name" value="Globin-sensor_dom"/>
</dbReference>
<dbReference type="PROSITE" id="PS50111">
    <property type="entry name" value="CHEMOTAXIS_TRANSDUC_2"/>
    <property type="match status" value="1"/>
</dbReference>
<dbReference type="Pfam" id="PF00015">
    <property type="entry name" value="MCPsignal"/>
    <property type="match status" value="1"/>
</dbReference>
<dbReference type="Gene3D" id="1.10.287.950">
    <property type="entry name" value="Methyl-accepting chemotaxis protein"/>
    <property type="match status" value="1"/>
</dbReference>
<feature type="domain" description="Methyl-accepting transducer" evidence="4">
    <location>
        <begin position="172"/>
        <end position="373"/>
    </location>
</feature>
<dbReference type="InterPro" id="IPR051310">
    <property type="entry name" value="MCP_chemotaxis"/>
</dbReference>
<dbReference type="PANTHER" id="PTHR43531">
    <property type="entry name" value="PROTEIN ICFG"/>
    <property type="match status" value="1"/>
</dbReference>
<reference evidence="6" key="1">
    <citation type="submission" date="2020-01" db="EMBL/GenBank/DDBJ databases">
        <title>Sphingomonas sp. strain CSW-10.</title>
        <authorList>
            <person name="Chen W.-M."/>
        </authorList>
    </citation>
    <scope>NUCLEOTIDE SEQUENCE [LARGE SCALE GENOMIC DNA]</scope>
    <source>
        <strain evidence="6">CCP-1</strain>
    </source>
</reference>
<evidence type="ECO:0000259" key="4">
    <source>
        <dbReference type="PROSITE" id="PS50111"/>
    </source>
</evidence>
<comment type="caution">
    <text evidence="5">The sequence shown here is derived from an EMBL/GenBank/DDBJ whole genome shotgun (WGS) entry which is preliminary data.</text>
</comment>
<dbReference type="InterPro" id="IPR039379">
    <property type="entry name" value="Protoglobin_sensor_dom"/>
</dbReference>
<dbReference type="SMART" id="SM00283">
    <property type="entry name" value="MA"/>
    <property type="match status" value="1"/>
</dbReference>
<keyword evidence="1" id="KW-0145">Chemotaxis</keyword>
<dbReference type="SUPFAM" id="SSF46458">
    <property type="entry name" value="Globin-like"/>
    <property type="match status" value="1"/>
</dbReference>
<evidence type="ECO:0000313" key="5">
    <source>
        <dbReference type="EMBL" id="NBE06686.1"/>
    </source>
</evidence>
<evidence type="ECO:0000256" key="2">
    <source>
        <dbReference type="ARBA" id="ARBA00029447"/>
    </source>
</evidence>
<dbReference type="SUPFAM" id="SSF58104">
    <property type="entry name" value="Methyl-accepting chemotaxis protein (MCP) signaling domain"/>
    <property type="match status" value="1"/>
</dbReference>
<accession>A0ABW9Y3G7</accession>
<keyword evidence="3" id="KW-0807">Transducer</keyword>
<evidence type="ECO:0000256" key="1">
    <source>
        <dbReference type="ARBA" id="ARBA00022500"/>
    </source>
</evidence>
<dbReference type="InterPro" id="IPR012292">
    <property type="entry name" value="Globin/Proto"/>
</dbReference>
<protein>
    <submittedName>
        <fullName evidence="5">TlpL cytoplasmic chemoreceptor</fullName>
    </submittedName>
</protein>
<comment type="similarity">
    <text evidence="2">Belongs to the methyl-accepting chemotaxis (MCP) protein family.</text>
</comment>